<reference evidence="3" key="1">
    <citation type="journal article" date="2019" name="Int. J. Syst. Evol. Microbiol.">
        <title>The Global Catalogue of Microorganisms (GCM) 10K type strain sequencing project: providing services to taxonomists for standard genome sequencing and annotation.</title>
        <authorList>
            <consortium name="The Broad Institute Genomics Platform"/>
            <consortium name="The Broad Institute Genome Sequencing Center for Infectious Disease"/>
            <person name="Wu L."/>
            <person name="Ma J."/>
        </authorList>
    </citation>
    <scope>NUCLEOTIDE SEQUENCE [LARGE SCALE GENOMIC DNA]</scope>
    <source>
        <strain evidence="3">JCM 4866</strain>
    </source>
</reference>
<feature type="region of interest" description="Disordered" evidence="1">
    <location>
        <begin position="1"/>
        <end position="60"/>
    </location>
</feature>
<sequence>MPAGHGVPGRFRLPDARRGRDPVRQAEALAAPGSAYRSRGETCPPGTVSGPATAGCRRRP</sequence>
<feature type="compositionally biased region" description="Basic and acidic residues" evidence="1">
    <location>
        <begin position="12"/>
        <end position="24"/>
    </location>
</feature>
<organism evidence="2 3">
    <name type="scientific">Streptomyces lomondensis</name>
    <dbReference type="NCBI Taxonomy" id="68229"/>
    <lineage>
        <taxon>Bacteria</taxon>
        <taxon>Bacillati</taxon>
        <taxon>Actinomycetota</taxon>
        <taxon>Actinomycetes</taxon>
        <taxon>Kitasatosporales</taxon>
        <taxon>Streptomycetaceae</taxon>
        <taxon>Streptomyces</taxon>
    </lineage>
</organism>
<keyword evidence="3" id="KW-1185">Reference proteome</keyword>
<evidence type="ECO:0000313" key="3">
    <source>
        <dbReference type="Proteomes" id="UP000617743"/>
    </source>
</evidence>
<dbReference type="Proteomes" id="UP000617743">
    <property type="component" value="Unassembled WGS sequence"/>
</dbReference>
<name>A0ABQ2XW64_9ACTN</name>
<gene>
    <name evidence="2" type="ORF">GCM10010383_75280</name>
</gene>
<evidence type="ECO:0000256" key="1">
    <source>
        <dbReference type="SAM" id="MobiDB-lite"/>
    </source>
</evidence>
<evidence type="ECO:0000313" key="2">
    <source>
        <dbReference type="EMBL" id="GGX33950.1"/>
    </source>
</evidence>
<dbReference type="EMBL" id="BMWC01000019">
    <property type="protein sequence ID" value="GGX33950.1"/>
    <property type="molecule type" value="Genomic_DNA"/>
</dbReference>
<accession>A0ABQ2XW64</accession>
<protein>
    <submittedName>
        <fullName evidence="2">Uncharacterized protein</fullName>
    </submittedName>
</protein>
<comment type="caution">
    <text evidence="2">The sequence shown here is derived from an EMBL/GenBank/DDBJ whole genome shotgun (WGS) entry which is preliminary data.</text>
</comment>
<proteinExistence type="predicted"/>